<dbReference type="PATRIC" id="fig|60890.4.peg.3235"/>
<keyword evidence="1" id="KW-0732">Signal</keyword>
<dbReference type="InterPro" id="IPR000073">
    <property type="entry name" value="AB_hydrolase_1"/>
</dbReference>
<dbReference type="PANTHER" id="PTHR37946:SF1">
    <property type="entry name" value="SLL1969 PROTEIN"/>
    <property type="match status" value="1"/>
</dbReference>
<feature type="chain" id="PRO_5008518143" evidence="1">
    <location>
        <begin position="30"/>
        <end position="272"/>
    </location>
</feature>
<dbReference type="InterPro" id="IPR029058">
    <property type="entry name" value="AB_hydrolase_fold"/>
</dbReference>
<dbReference type="GO" id="GO:0016740">
    <property type="term" value="F:transferase activity"/>
    <property type="evidence" value="ECO:0007669"/>
    <property type="project" value="UniProtKB-KW"/>
</dbReference>
<sequence>MHVYLICMKRLLSPVLAALSLLLPLPALADCAILLHGLARTESSFSVMEQVLEGRGITVQSPGYPSTEEPVAVLAEQTLPDAFAACGDQPVHLITHSMGGILVRQWLQDNRPENLGRVVMLAPPNHGSELVDELGDWEVFGLLHGPAGLQLGTGPESLPNRLPPADFPLGIIAGNRSLNPVWSSLIPGQDDGKVSVQSTRLEGMADHIVLPVTHTFMMNNPLVIAQALHFLEHGRFDPKITWLDAVLGLPDGLCDEGACTDKAAKEPGADDT</sequence>
<gene>
    <name evidence="3" type="ORF">JL2886_03321</name>
</gene>
<dbReference type="Pfam" id="PF12697">
    <property type="entry name" value="Abhydrolase_6"/>
    <property type="match status" value="1"/>
</dbReference>
<evidence type="ECO:0000259" key="2">
    <source>
        <dbReference type="Pfam" id="PF12697"/>
    </source>
</evidence>
<reference evidence="3 4" key="1">
    <citation type="submission" date="2016-04" db="EMBL/GenBank/DDBJ databases">
        <authorList>
            <person name="Evans L.H."/>
            <person name="Alamgir A."/>
            <person name="Owens N."/>
            <person name="Weber N.D."/>
            <person name="Virtaneva K."/>
            <person name="Barbian K."/>
            <person name="Babar A."/>
            <person name="Rosenke K."/>
        </authorList>
    </citation>
    <scope>NUCLEOTIDE SEQUENCE [LARGE SCALE GENOMIC DNA]</scope>
    <source>
        <strain evidence="3 4">JL2886</strain>
    </source>
</reference>
<evidence type="ECO:0000313" key="4">
    <source>
        <dbReference type="Proteomes" id="UP000092565"/>
    </source>
</evidence>
<dbReference type="AlphaFoldDB" id="A0A1B0ZVQ5"/>
<feature type="domain" description="AB hydrolase-1" evidence="2">
    <location>
        <begin position="33"/>
        <end position="149"/>
    </location>
</feature>
<name>A0A1B0ZVQ5_9RHOB</name>
<dbReference type="Proteomes" id="UP000092565">
    <property type="component" value="Chromosome"/>
</dbReference>
<proteinExistence type="predicted"/>
<organism evidence="3 4">
    <name type="scientific">Phaeobacter gallaeciensis</name>
    <dbReference type="NCBI Taxonomy" id="60890"/>
    <lineage>
        <taxon>Bacteria</taxon>
        <taxon>Pseudomonadati</taxon>
        <taxon>Pseudomonadota</taxon>
        <taxon>Alphaproteobacteria</taxon>
        <taxon>Rhodobacterales</taxon>
        <taxon>Roseobacteraceae</taxon>
        <taxon>Phaeobacter</taxon>
    </lineage>
</organism>
<evidence type="ECO:0000256" key="1">
    <source>
        <dbReference type="SAM" id="SignalP"/>
    </source>
</evidence>
<accession>A0A1B0ZVQ5</accession>
<protein>
    <submittedName>
        <fullName evidence="3">Acetyltransferase</fullName>
    </submittedName>
</protein>
<feature type="signal peptide" evidence="1">
    <location>
        <begin position="1"/>
        <end position="29"/>
    </location>
</feature>
<dbReference type="Gene3D" id="3.40.50.1820">
    <property type="entry name" value="alpha/beta hydrolase"/>
    <property type="match status" value="1"/>
</dbReference>
<evidence type="ECO:0000313" key="3">
    <source>
        <dbReference type="EMBL" id="ANP38200.1"/>
    </source>
</evidence>
<dbReference type="EMBL" id="CP015124">
    <property type="protein sequence ID" value="ANP38200.1"/>
    <property type="molecule type" value="Genomic_DNA"/>
</dbReference>
<dbReference type="PANTHER" id="PTHR37946">
    <property type="entry name" value="SLL1969 PROTEIN"/>
    <property type="match status" value="1"/>
</dbReference>
<keyword evidence="4" id="KW-1185">Reference proteome</keyword>
<dbReference type="SUPFAM" id="SSF53474">
    <property type="entry name" value="alpha/beta-Hydrolases"/>
    <property type="match status" value="1"/>
</dbReference>
<keyword evidence="3" id="KW-0808">Transferase</keyword>